<feature type="transmembrane region" description="Helical" evidence="10">
    <location>
        <begin position="199"/>
        <end position="219"/>
    </location>
</feature>
<feature type="transmembrane region" description="Helical" evidence="10">
    <location>
        <begin position="279"/>
        <end position="300"/>
    </location>
</feature>
<dbReference type="InterPro" id="IPR045070">
    <property type="entry name" value="MATE_MepA-like"/>
</dbReference>
<organism evidence="11">
    <name type="scientific">uncultured Dysgonomonas sp</name>
    <dbReference type="NCBI Taxonomy" id="206096"/>
    <lineage>
        <taxon>Bacteria</taxon>
        <taxon>Pseudomonadati</taxon>
        <taxon>Bacteroidota</taxon>
        <taxon>Bacteroidia</taxon>
        <taxon>Bacteroidales</taxon>
        <taxon>Dysgonomonadaceae</taxon>
        <taxon>Dysgonomonas</taxon>
        <taxon>environmental samples</taxon>
    </lineage>
</organism>
<dbReference type="AlphaFoldDB" id="A0A212JB73"/>
<sequence>MLKTANIDELENKKISKLLWQYALPAIVGTMVNALYNIIDRIYIGHGPNLGDHAIGGLGIVLPIMNLTAAVGMLVGAGSASRISICLGRGDKETAEKIIGNSFLMTLILTGTLVTVLFMFLDPILMQIGATEETFPYAKEFLLYYLPGNIFLTMCFNFNSMMRASGYPTKAMYTMLIGVIANIIIAPIFIFVLEWGIKGAAIATIISMFIGLCFVMHHFMNQNSMLRLRKKNIGLNPKIVWAIASIGLSPFFIQVAASVVVFMLNNKLKVYGGNVAIEAYAIANTLVMIIIMVLVGLTQGMQPIVGYNYGAKRINRVKETLNYTIKVGVCIGVVGCAIGLLLPNVIVQPFNPSAPLAAEASKALRIITVMLPLVGFQIVVTNFFQCIGMAAKSIFLSLTRQFLLLIPALIILPHFFELNGVWFSLPVADGLSTLLTAGMFIWQINKFKKMETSELL</sequence>
<dbReference type="Pfam" id="PF01554">
    <property type="entry name" value="MatE"/>
    <property type="match status" value="2"/>
</dbReference>
<comment type="subcellular location">
    <subcellularLocation>
        <location evidence="1">Cell membrane</location>
        <topology evidence="1">Multi-pass membrane protein</topology>
    </subcellularLocation>
</comment>
<comment type="similarity">
    <text evidence="2">Belongs to the multi antimicrobial extrusion (MATE) (TC 2.A.66.1) family. MepA subfamily.</text>
</comment>
<feature type="transmembrane region" description="Helical" evidence="10">
    <location>
        <begin position="239"/>
        <end position="264"/>
    </location>
</feature>
<dbReference type="InterPro" id="IPR002528">
    <property type="entry name" value="MATE_fam"/>
</dbReference>
<dbReference type="GO" id="GO:0015297">
    <property type="term" value="F:antiporter activity"/>
    <property type="evidence" value="ECO:0007669"/>
    <property type="project" value="InterPro"/>
</dbReference>
<evidence type="ECO:0000256" key="9">
    <source>
        <dbReference type="ARBA" id="ARBA00023251"/>
    </source>
</evidence>
<dbReference type="EMBL" id="FLUM01000001">
    <property type="protein sequence ID" value="SBV96679.1"/>
    <property type="molecule type" value="Genomic_DNA"/>
</dbReference>
<dbReference type="CDD" id="cd13143">
    <property type="entry name" value="MATE_MepA_like"/>
    <property type="match status" value="1"/>
</dbReference>
<dbReference type="InterPro" id="IPR051327">
    <property type="entry name" value="MATE_MepA_subfamily"/>
</dbReference>
<proteinExistence type="inferred from homology"/>
<keyword evidence="9" id="KW-0046">Antibiotic resistance</keyword>
<dbReference type="PANTHER" id="PTHR43823">
    <property type="entry name" value="SPORULATION PROTEIN YKVU"/>
    <property type="match status" value="1"/>
</dbReference>
<evidence type="ECO:0000256" key="10">
    <source>
        <dbReference type="SAM" id="Phobius"/>
    </source>
</evidence>
<dbReference type="RefSeq" id="WP_296939930.1">
    <property type="nucleotide sequence ID" value="NZ_LT599032.1"/>
</dbReference>
<keyword evidence="8 10" id="KW-0472">Membrane</keyword>
<evidence type="ECO:0000256" key="8">
    <source>
        <dbReference type="ARBA" id="ARBA00023136"/>
    </source>
</evidence>
<accession>A0A212JB73</accession>
<feature type="transmembrane region" description="Helical" evidence="10">
    <location>
        <begin position="141"/>
        <end position="159"/>
    </location>
</feature>
<feature type="transmembrane region" description="Helical" evidence="10">
    <location>
        <begin position="54"/>
        <end position="77"/>
    </location>
</feature>
<keyword evidence="7 10" id="KW-1133">Transmembrane helix</keyword>
<evidence type="ECO:0000256" key="2">
    <source>
        <dbReference type="ARBA" id="ARBA00008417"/>
    </source>
</evidence>
<dbReference type="GO" id="GO:0005886">
    <property type="term" value="C:plasma membrane"/>
    <property type="evidence" value="ECO:0007669"/>
    <property type="project" value="UniProtKB-SubCell"/>
</dbReference>
<dbReference type="NCBIfam" id="TIGR00797">
    <property type="entry name" value="matE"/>
    <property type="match status" value="1"/>
</dbReference>
<feature type="transmembrane region" description="Helical" evidence="10">
    <location>
        <begin position="395"/>
        <end position="416"/>
    </location>
</feature>
<feature type="transmembrane region" description="Helical" evidence="10">
    <location>
        <begin position="422"/>
        <end position="442"/>
    </location>
</feature>
<keyword evidence="6 10" id="KW-0812">Transmembrane</keyword>
<feature type="transmembrane region" description="Helical" evidence="10">
    <location>
        <begin position="363"/>
        <end position="383"/>
    </location>
</feature>
<evidence type="ECO:0000256" key="3">
    <source>
        <dbReference type="ARBA" id="ARBA00022106"/>
    </source>
</evidence>
<evidence type="ECO:0000256" key="5">
    <source>
        <dbReference type="ARBA" id="ARBA00022475"/>
    </source>
</evidence>
<name>A0A212JB73_9BACT</name>
<evidence type="ECO:0000313" key="11">
    <source>
        <dbReference type="EMBL" id="SBV96679.1"/>
    </source>
</evidence>
<evidence type="ECO:0000256" key="7">
    <source>
        <dbReference type="ARBA" id="ARBA00022989"/>
    </source>
</evidence>
<dbReference type="GO" id="GO:0046677">
    <property type="term" value="P:response to antibiotic"/>
    <property type="evidence" value="ECO:0007669"/>
    <property type="project" value="UniProtKB-KW"/>
</dbReference>
<evidence type="ECO:0000256" key="4">
    <source>
        <dbReference type="ARBA" id="ARBA00022448"/>
    </source>
</evidence>
<dbReference type="PIRSF" id="PIRSF006603">
    <property type="entry name" value="DinF"/>
    <property type="match status" value="1"/>
</dbReference>
<feature type="transmembrane region" description="Helical" evidence="10">
    <location>
        <begin position="171"/>
        <end position="193"/>
    </location>
</feature>
<evidence type="ECO:0000256" key="1">
    <source>
        <dbReference type="ARBA" id="ARBA00004651"/>
    </source>
</evidence>
<feature type="transmembrane region" description="Helical" evidence="10">
    <location>
        <begin position="20"/>
        <end position="39"/>
    </location>
</feature>
<keyword evidence="5" id="KW-1003">Cell membrane</keyword>
<keyword evidence="4" id="KW-0813">Transport</keyword>
<gene>
    <name evidence="11" type="ORF">KL86DYS1_11708</name>
</gene>
<dbReference type="PANTHER" id="PTHR43823:SF3">
    <property type="entry name" value="MULTIDRUG EXPORT PROTEIN MEPA"/>
    <property type="match status" value="1"/>
</dbReference>
<protein>
    <recommendedName>
        <fullName evidence="3">Multidrug export protein MepA</fullName>
    </recommendedName>
</protein>
<feature type="transmembrane region" description="Helical" evidence="10">
    <location>
        <begin position="98"/>
        <end position="121"/>
    </location>
</feature>
<feature type="transmembrane region" description="Helical" evidence="10">
    <location>
        <begin position="321"/>
        <end position="343"/>
    </location>
</feature>
<dbReference type="InterPro" id="IPR048279">
    <property type="entry name" value="MdtK-like"/>
</dbReference>
<evidence type="ECO:0000256" key="6">
    <source>
        <dbReference type="ARBA" id="ARBA00022692"/>
    </source>
</evidence>
<dbReference type="GO" id="GO:0042910">
    <property type="term" value="F:xenobiotic transmembrane transporter activity"/>
    <property type="evidence" value="ECO:0007669"/>
    <property type="project" value="InterPro"/>
</dbReference>
<reference evidence="11" key="1">
    <citation type="submission" date="2016-04" db="EMBL/GenBank/DDBJ databases">
        <authorList>
            <person name="Evans L.H."/>
            <person name="Alamgir A."/>
            <person name="Owens N."/>
            <person name="Weber N.D."/>
            <person name="Virtaneva K."/>
            <person name="Barbian K."/>
            <person name="Babar A."/>
            <person name="Rosenke K."/>
        </authorList>
    </citation>
    <scope>NUCLEOTIDE SEQUENCE</scope>
    <source>
        <strain evidence="11">86-1</strain>
    </source>
</reference>